<reference evidence="1 2" key="1">
    <citation type="submission" date="2012-01" db="EMBL/GenBank/DDBJ databases">
        <title>Complete sequence of Desulfotomaculum gibsoniae DSM 7213.</title>
        <authorList>
            <consortium name="US DOE Joint Genome Institute"/>
            <person name="Lucas S."/>
            <person name="Han J."/>
            <person name="Lapidus A."/>
            <person name="Cheng J.-F."/>
            <person name="Goodwin L."/>
            <person name="Pitluck S."/>
            <person name="Peters L."/>
            <person name="Ovchinnikova G."/>
            <person name="Teshima H."/>
            <person name="Detter J.C."/>
            <person name="Han C."/>
            <person name="Tapia R."/>
            <person name="Land M."/>
            <person name="Hauser L."/>
            <person name="Kyrpides N."/>
            <person name="Ivanova N."/>
            <person name="Pagani I."/>
            <person name="Parshina S."/>
            <person name="Plugge C."/>
            <person name="Muyzer G."/>
            <person name="Kuever J."/>
            <person name="Ivanova A."/>
            <person name="Nazina T."/>
            <person name="Klenk H.-P."/>
            <person name="Brambilla E."/>
            <person name="Spring S."/>
            <person name="Stams A.F."/>
            <person name="Woyke T."/>
        </authorList>
    </citation>
    <scope>NUCLEOTIDE SEQUENCE [LARGE SCALE GENOMIC DNA]</scope>
    <source>
        <strain evidence="1 2">DSM 7213</strain>
    </source>
</reference>
<name>R4KC84_9FIRM</name>
<keyword evidence="2" id="KW-1185">Reference proteome</keyword>
<evidence type="ECO:0000313" key="1">
    <source>
        <dbReference type="EMBL" id="AGL00179.1"/>
    </source>
</evidence>
<dbReference type="AlphaFoldDB" id="R4KC84"/>
<dbReference type="EMBL" id="CP003273">
    <property type="protein sequence ID" value="AGL00179.1"/>
    <property type="molecule type" value="Genomic_DNA"/>
</dbReference>
<gene>
    <name evidence="1" type="ORF">Desgi_0621</name>
</gene>
<protein>
    <submittedName>
        <fullName evidence="1">Uncharacterized protein</fullName>
    </submittedName>
</protein>
<proteinExistence type="predicted"/>
<sequence>MYVGCKAYCAVNAPFIERIKKQTENGNSELRQTDTA</sequence>
<dbReference type="KEGG" id="dgi:Desgi_0621"/>
<dbReference type="Proteomes" id="UP000013520">
    <property type="component" value="Chromosome"/>
</dbReference>
<accession>R4KC84</accession>
<evidence type="ECO:0000313" key="2">
    <source>
        <dbReference type="Proteomes" id="UP000013520"/>
    </source>
</evidence>
<organism evidence="1 2">
    <name type="scientific">Desulfoscipio gibsoniae DSM 7213</name>
    <dbReference type="NCBI Taxonomy" id="767817"/>
    <lineage>
        <taxon>Bacteria</taxon>
        <taxon>Bacillati</taxon>
        <taxon>Bacillota</taxon>
        <taxon>Clostridia</taxon>
        <taxon>Eubacteriales</taxon>
        <taxon>Desulfallaceae</taxon>
        <taxon>Desulfoscipio</taxon>
    </lineage>
</organism>
<dbReference type="HOGENOM" id="CLU_3355795_0_0_9"/>